<keyword evidence="8" id="KW-1185">Reference proteome</keyword>
<evidence type="ECO:0000259" key="5">
    <source>
        <dbReference type="PROSITE" id="PS50111"/>
    </source>
</evidence>
<protein>
    <submittedName>
        <fullName evidence="7">Methyl-accepting chemotaxis protein</fullName>
    </submittedName>
</protein>
<sequence>MLGKYRISRKLPIVVAAATIIAGGAVGAVAYVEARRAILDARTDAIVGVTEARAEQLEEYLSGIRENLVAVAARPQTLEAIKAFDADWTALGDDAMRRLHNAYITTNPHPTGQKEKLDAADGGTAYDATHARHHPWFRSLLQNRGYYDVFLFNAAGDLIYSVFKEADYATNVNTGQWRDTDLANAFRAALRERTGEVAFFDFRPYAPSADAPASFIATPVVDGAGQAVGVLAFQMPVGRLNAIVQSAAGMGTTGETYLVGGDLAMRSDSRFTGTGEILATRVDTDAARSALAGENGAGAATGRRGAPAHAAWYALDFEGTRWAVVSEIDDGEMLQSVVTLRNHLLLVGLGVLAIVAPAGLFFARSITAPLTRIRDAMGTIADGDIHTPVTDKERGDEIGDMARALDILRDSRIEAERLAAEREARQAEEVERAERMAGLADRFKATFTDLVEGLGTSAGTLDKTAQSMFRVAQDTKEQSSTIADTSETTAANIANVASSAEQLTSAIRELSQQITHASGSTQIAASGIESASRQIETLQSNSAQISSIVSTISAIAAQTNLLALNATIEAARAGDMGKGFAVVAHEVKSLAEETARATNEISTQVESVQAQIRDAVAAILEIGQTIRDVNRATGAIAAAVEEQSAATEEISHNTNTSASNMQALKVSVGNVNVAANSAGVAADDVLAAARQLTEQAANLNGEVNQFLAEMTAA</sequence>
<dbReference type="Pfam" id="PF00672">
    <property type="entry name" value="HAMP"/>
    <property type="match status" value="1"/>
</dbReference>
<dbReference type="SMART" id="SM00304">
    <property type="entry name" value="HAMP"/>
    <property type="match status" value="2"/>
</dbReference>
<dbReference type="GO" id="GO:0016020">
    <property type="term" value="C:membrane"/>
    <property type="evidence" value="ECO:0007669"/>
    <property type="project" value="InterPro"/>
</dbReference>
<keyword evidence="4" id="KW-0175">Coiled coil</keyword>
<reference evidence="7" key="1">
    <citation type="submission" date="2020-12" db="EMBL/GenBank/DDBJ databases">
        <title>Bacterial taxonomy.</title>
        <authorList>
            <person name="Pan X."/>
        </authorList>
    </citation>
    <scope>NUCLEOTIDE SEQUENCE</scope>
    <source>
        <strain evidence="7">B2012</strain>
    </source>
</reference>
<dbReference type="SMART" id="SM00283">
    <property type="entry name" value="MA"/>
    <property type="match status" value="1"/>
</dbReference>
<evidence type="ECO:0000256" key="4">
    <source>
        <dbReference type="SAM" id="Coils"/>
    </source>
</evidence>
<dbReference type="Proteomes" id="UP000609531">
    <property type="component" value="Unassembled WGS sequence"/>
</dbReference>
<dbReference type="GO" id="GO:0007165">
    <property type="term" value="P:signal transduction"/>
    <property type="evidence" value="ECO:0007669"/>
    <property type="project" value="UniProtKB-KW"/>
</dbReference>
<feature type="coiled-coil region" evidence="4">
    <location>
        <begin position="682"/>
        <end position="709"/>
    </location>
</feature>
<dbReference type="EMBL" id="JAEKJA010000027">
    <property type="protein sequence ID" value="MBJ3778409.1"/>
    <property type="molecule type" value="Genomic_DNA"/>
</dbReference>
<evidence type="ECO:0000256" key="2">
    <source>
        <dbReference type="ARBA" id="ARBA00029447"/>
    </source>
</evidence>
<dbReference type="Gene3D" id="1.10.287.950">
    <property type="entry name" value="Methyl-accepting chemotaxis protein"/>
    <property type="match status" value="1"/>
</dbReference>
<gene>
    <name evidence="7" type="ORF">JCR33_22105</name>
</gene>
<evidence type="ECO:0000256" key="1">
    <source>
        <dbReference type="ARBA" id="ARBA00023224"/>
    </source>
</evidence>
<dbReference type="PANTHER" id="PTHR32089">
    <property type="entry name" value="METHYL-ACCEPTING CHEMOTAXIS PROTEIN MCPB"/>
    <property type="match status" value="1"/>
</dbReference>
<evidence type="ECO:0000313" key="7">
    <source>
        <dbReference type="EMBL" id="MBJ3778409.1"/>
    </source>
</evidence>
<comment type="caution">
    <text evidence="7">The sequence shown here is derived from an EMBL/GenBank/DDBJ whole genome shotgun (WGS) entry which is preliminary data.</text>
</comment>
<dbReference type="InterPro" id="IPR003660">
    <property type="entry name" value="HAMP_dom"/>
</dbReference>
<accession>A0A934MNQ5</accession>
<dbReference type="PANTHER" id="PTHR32089:SF112">
    <property type="entry name" value="LYSOZYME-LIKE PROTEIN-RELATED"/>
    <property type="match status" value="1"/>
</dbReference>
<evidence type="ECO:0000256" key="3">
    <source>
        <dbReference type="PROSITE-ProRule" id="PRU00284"/>
    </source>
</evidence>
<dbReference type="RefSeq" id="WP_198884314.1">
    <property type="nucleotide sequence ID" value="NZ_JAEKJA010000027.1"/>
</dbReference>
<evidence type="ECO:0000259" key="6">
    <source>
        <dbReference type="PROSITE" id="PS50885"/>
    </source>
</evidence>
<dbReference type="PROSITE" id="PS50111">
    <property type="entry name" value="CHEMOTAXIS_TRANSDUC_2"/>
    <property type="match status" value="1"/>
</dbReference>
<name>A0A934MNQ5_9HYPH</name>
<feature type="domain" description="Methyl-accepting transducer" evidence="5">
    <location>
        <begin position="457"/>
        <end position="693"/>
    </location>
</feature>
<dbReference type="Gene3D" id="6.10.340.10">
    <property type="match status" value="1"/>
</dbReference>
<dbReference type="CDD" id="cd06225">
    <property type="entry name" value="HAMP"/>
    <property type="match status" value="1"/>
</dbReference>
<evidence type="ECO:0000313" key="8">
    <source>
        <dbReference type="Proteomes" id="UP000609531"/>
    </source>
</evidence>
<proteinExistence type="inferred from homology"/>
<organism evidence="7 8">
    <name type="scientific">Acuticoccus mangrovi</name>
    <dbReference type="NCBI Taxonomy" id="2796142"/>
    <lineage>
        <taxon>Bacteria</taxon>
        <taxon>Pseudomonadati</taxon>
        <taxon>Pseudomonadota</taxon>
        <taxon>Alphaproteobacteria</taxon>
        <taxon>Hyphomicrobiales</taxon>
        <taxon>Amorphaceae</taxon>
        <taxon>Acuticoccus</taxon>
    </lineage>
</organism>
<dbReference type="SUPFAM" id="SSF58104">
    <property type="entry name" value="Methyl-accepting chemotaxis protein (MCP) signaling domain"/>
    <property type="match status" value="1"/>
</dbReference>
<dbReference type="PROSITE" id="PS50885">
    <property type="entry name" value="HAMP"/>
    <property type="match status" value="1"/>
</dbReference>
<comment type="similarity">
    <text evidence="2">Belongs to the methyl-accepting chemotaxis (MCP) protein family.</text>
</comment>
<dbReference type="AlphaFoldDB" id="A0A934MNQ5"/>
<keyword evidence="1 3" id="KW-0807">Transducer</keyword>
<dbReference type="InterPro" id="IPR004089">
    <property type="entry name" value="MCPsignal_dom"/>
</dbReference>
<dbReference type="Pfam" id="PF00015">
    <property type="entry name" value="MCPsignal"/>
    <property type="match status" value="1"/>
</dbReference>
<feature type="domain" description="HAMP" evidence="6">
    <location>
        <begin position="364"/>
        <end position="417"/>
    </location>
</feature>